<accession>A0AAT9FM31</accession>
<protein>
    <recommendedName>
        <fullName evidence="2">Ice-binding protein C-terminal domain-containing protein</fullName>
    </recommendedName>
</protein>
<dbReference type="EMBL" id="AP026866">
    <property type="protein sequence ID" value="BDS07008.1"/>
    <property type="molecule type" value="Genomic_DNA"/>
</dbReference>
<sequence>MKQILPPQSIKHLATTTLSFVALASTSHAALSLLNGDFESQVAYQDGSGANLYSDRIVGTTPAGTDWYESNTTATFNGDAILNSSNTAFNGQYRSGAIGTSQTGWGNVALLANTSNYIYQNLGAYTNEATMTVSVTGFERVSGGTTGDFNLQVTVYAQTGAFTPGTGTDIASAGLTQLGQLSYHYDFDNSVTTYDSEDHDFVFNGFSGATSGDNIWIDIRKVTGAGTHVATIDNVSISTTAIPEPSATALISLAGLGFFLRRRR</sequence>
<dbReference type="InterPro" id="IPR013424">
    <property type="entry name" value="Ice-binding_C"/>
</dbReference>
<keyword evidence="1" id="KW-0732">Signal</keyword>
<name>A0AAT9FM31_9BACT</name>
<evidence type="ECO:0000313" key="3">
    <source>
        <dbReference type="EMBL" id="BDS07008.1"/>
    </source>
</evidence>
<organism evidence="3">
    <name type="scientific">Oceaniferula spumae</name>
    <dbReference type="NCBI Taxonomy" id="2979115"/>
    <lineage>
        <taxon>Bacteria</taxon>
        <taxon>Pseudomonadati</taxon>
        <taxon>Verrucomicrobiota</taxon>
        <taxon>Verrucomicrobiia</taxon>
        <taxon>Verrucomicrobiales</taxon>
        <taxon>Verrucomicrobiaceae</taxon>
        <taxon>Oceaniferula</taxon>
    </lineage>
</organism>
<dbReference type="NCBIfam" id="TIGR02595">
    <property type="entry name" value="PEP_CTERM"/>
    <property type="match status" value="1"/>
</dbReference>
<feature type="domain" description="Ice-binding protein C-terminal" evidence="2">
    <location>
        <begin position="241"/>
        <end position="263"/>
    </location>
</feature>
<evidence type="ECO:0000256" key="1">
    <source>
        <dbReference type="SAM" id="SignalP"/>
    </source>
</evidence>
<evidence type="ECO:0000259" key="2">
    <source>
        <dbReference type="Pfam" id="PF07589"/>
    </source>
</evidence>
<dbReference type="KEGG" id="osu:NT6N_20480"/>
<gene>
    <name evidence="3" type="ORF">NT6N_20480</name>
</gene>
<dbReference type="AlphaFoldDB" id="A0AAT9FM31"/>
<dbReference type="Pfam" id="PF07589">
    <property type="entry name" value="PEP-CTERM"/>
    <property type="match status" value="1"/>
</dbReference>
<reference evidence="3" key="1">
    <citation type="submission" date="2024-07" db="EMBL/GenBank/DDBJ databases">
        <title>Complete genome sequence of Verrucomicrobiaceae bacterium NT6N.</title>
        <authorList>
            <person name="Huang C."/>
            <person name="Takami H."/>
            <person name="Hamasaki K."/>
        </authorList>
    </citation>
    <scope>NUCLEOTIDE SEQUENCE</scope>
    <source>
        <strain evidence="3">NT6N</strain>
    </source>
</reference>
<feature type="chain" id="PRO_5043669669" description="Ice-binding protein C-terminal domain-containing protein" evidence="1">
    <location>
        <begin position="30"/>
        <end position="264"/>
    </location>
</feature>
<feature type="signal peptide" evidence="1">
    <location>
        <begin position="1"/>
        <end position="29"/>
    </location>
</feature>
<proteinExistence type="predicted"/>